<evidence type="ECO:0000313" key="2">
    <source>
        <dbReference type="Proteomes" id="UP001519460"/>
    </source>
</evidence>
<dbReference type="EMBL" id="JACVVK020000021">
    <property type="protein sequence ID" value="KAK7503248.1"/>
    <property type="molecule type" value="Genomic_DNA"/>
</dbReference>
<dbReference type="AlphaFoldDB" id="A0ABD0LVL8"/>
<accession>A0ABD0LVL8</accession>
<sequence length="92" mass="10666">MTKQSDKWSPAIKIEYSRVLQGFDYVDSVHYRIAPIQRCRVIGDHGIVGNLGETDSWRHRSDYKVVRKGTTQIFPKRLRAAAKMVDNQSTRM</sequence>
<keyword evidence="2" id="KW-1185">Reference proteome</keyword>
<dbReference type="Proteomes" id="UP001519460">
    <property type="component" value="Unassembled WGS sequence"/>
</dbReference>
<evidence type="ECO:0000313" key="1">
    <source>
        <dbReference type="EMBL" id="KAK7503248.1"/>
    </source>
</evidence>
<gene>
    <name evidence="1" type="ORF">BaRGS_00005513</name>
</gene>
<organism evidence="1 2">
    <name type="scientific">Batillaria attramentaria</name>
    <dbReference type="NCBI Taxonomy" id="370345"/>
    <lineage>
        <taxon>Eukaryota</taxon>
        <taxon>Metazoa</taxon>
        <taxon>Spiralia</taxon>
        <taxon>Lophotrochozoa</taxon>
        <taxon>Mollusca</taxon>
        <taxon>Gastropoda</taxon>
        <taxon>Caenogastropoda</taxon>
        <taxon>Sorbeoconcha</taxon>
        <taxon>Cerithioidea</taxon>
        <taxon>Batillariidae</taxon>
        <taxon>Batillaria</taxon>
    </lineage>
</organism>
<reference evidence="1 2" key="1">
    <citation type="journal article" date="2023" name="Sci. Data">
        <title>Genome assembly of the Korean intertidal mud-creeper Batillaria attramentaria.</title>
        <authorList>
            <person name="Patra A.K."/>
            <person name="Ho P.T."/>
            <person name="Jun S."/>
            <person name="Lee S.J."/>
            <person name="Kim Y."/>
            <person name="Won Y.J."/>
        </authorList>
    </citation>
    <scope>NUCLEOTIDE SEQUENCE [LARGE SCALE GENOMIC DNA]</scope>
    <source>
        <strain evidence="1">Wonlab-2016</strain>
    </source>
</reference>
<name>A0ABD0LVL8_9CAEN</name>
<proteinExistence type="predicted"/>
<comment type="caution">
    <text evidence="1">The sequence shown here is derived from an EMBL/GenBank/DDBJ whole genome shotgun (WGS) entry which is preliminary data.</text>
</comment>
<protein>
    <submittedName>
        <fullName evidence="1">Uncharacterized protein</fullName>
    </submittedName>
</protein>